<protein>
    <recommendedName>
        <fullName evidence="2">MHYT domain-containing protein</fullName>
    </recommendedName>
</protein>
<keyword evidence="1" id="KW-0812">Transmembrane</keyword>
<accession>A0A813GQA8</accession>
<proteinExistence type="predicted"/>
<keyword evidence="1" id="KW-0472">Membrane</keyword>
<dbReference type="Pfam" id="PF03707">
    <property type="entry name" value="MHYT"/>
    <property type="match status" value="1"/>
</dbReference>
<evidence type="ECO:0000256" key="1">
    <source>
        <dbReference type="SAM" id="Phobius"/>
    </source>
</evidence>
<keyword evidence="1" id="KW-1133">Transmembrane helix</keyword>
<gene>
    <name evidence="3" type="ORF">PGLA1383_LOCUS43230</name>
</gene>
<feature type="transmembrane region" description="Helical" evidence="1">
    <location>
        <begin position="171"/>
        <end position="193"/>
    </location>
</feature>
<sequence length="819" mass="90370">MTVLLEYLDGEQILHRWDAQIVYLSMITAWTGAYTSLTIMNHLQFCTDRFWYAVFIIISGLAIGVNTVWCMHFVGMQALHLDGGMTSGAQGAVTVKFEITFTLISAFAPWLICSVALHILSGRKAEDRHKIDCQMVVRLVLAAALIAVSVVVMHLMGIWSQSGNFDMEYSGLVVLATSLFAVAAAVIVAIIFSSPFLPPTTLPRVIAAAVISASVNCTHYVPMTAAIYRVNLREDVIFVPGSQALKINGLYIAILFSWSNYFLSTVCDSYVCWKIKRDERELAVKGKVQAGLKLVTELPCPLFLVSAEDFLSMPEEELRSLHEGLRPTGKLLTLDTMDEVMELKKTSRILFFSYEWLSWLKVGPNKMQLMAMKTAAVNVAKELQRPTSQIHIWIDILSIPQKHAGMKAMAVDSLYAFAHCADIMVIVVPDCWHEDTGVKADALSYSERVWTRVEQLAHCSQHGVASMFIQTAETFRQLPDGWMETVCTVLDGTMTCCRKKHPNGCRCDKQTLVIPLLALYYNIYKQNLGGYPSAAAKFVWDLIQKKGRDRMFPPNIQIARDTGITEVHELFGDTINLIEKIAGDGSLYEAIHGHLQGLASHVLQGGNNYAELASAAAQTLAQLLKYVFDQMSDGVTYNVGALGVGTAFAREEPPRDQVSGLPRFLAALDGFPASSAIDMLRVSDVCRNVQEIYRTQHVFDPVADPSSWRTRDVSGMLVARPAPEKLLFTMSKAVPLSYSLIAVAPRAQVGAQELTSEYQSMFQGTGGQSAPSSKWMSEAGIKAEQNCSAVGLAYSPAHCLFDLGWGLMLFSLSTEPPFD</sequence>
<feature type="transmembrane region" description="Helical" evidence="1">
    <location>
        <begin position="20"/>
        <end position="39"/>
    </location>
</feature>
<name>A0A813GQA8_POLGL</name>
<dbReference type="EMBL" id="CAJNNV010028946">
    <property type="protein sequence ID" value="CAE8626283.1"/>
    <property type="molecule type" value="Genomic_DNA"/>
</dbReference>
<feature type="transmembrane region" description="Helical" evidence="1">
    <location>
        <begin position="99"/>
        <end position="119"/>
    </location>
</feature>
<dbReference type="Proteomes" id="UP000654075">
    <property type="component" value="Unassembled WGS sequence"/>
</dbReference>
<feature type="non-terminal residue" evidence="3">
    <location>
        <position position="1"/>
    </location>
</feature>
<feature type="domain" description="MHYT" evidence="2">
    <location>
        <begin position="68"/>
        <end position="124"/>
    </location>
</feature>
<dbReference type="PANTHER" id="PTHR35152">
    <property type="entry name" value="DOMAIN SIGNALLING PROTEIN, PUTATIVE (AFU_ORTHOLOGUE AFUA_5G11310)-RELATED"/>
    <property type="match status" value="1"/>
</dbReference>
<evidence type="ECO:0000313" key="3">
    <source>
        <dbReference type="EMBL" id="CAE8626283.1"/>
    </source>
</evidence>
<evidence type="ECO:0000259" key="2">
    <source>
        <dbReference type="Pfam" id="PF03707"/>
    </source>
</evidence>
<feature type="transmembrane region" description="Helical" evidence="1">
    <location>
        <begin position="139"/>
        <end position="159"/>
    </location>
</feature>
<dbReference type="PANTHER" id="PTHR35152:SF1">
    <property type="entry name" value="DOMAIN SIGNALLING PROTEIN, PUTATIVE (AFU_ORTHOLOGUE AFUA_5G11310)-RELATED"/>
    <property type="match status" value="1"/>
</dbReference>
<organism evidence="3 4">
    <name type="scientific">Polarella glacialis</name>
    <name type="common">Dinoflagellate</name>
    <dbReference type="NCBI Taxonomy" id="89957"/>
    <lineage>
        <taxon>Eukaryota</taxon>
        <taxon>Sar</taxon>
        <taxon>Alveolata</taxon>
        <taxon>Dinophyceae</taxon>
        <taxon>Suessiales</taxon>
        <taxon>Suessiaceae</taxon>
        <taxon>Polarella</taxon>
    </lineage>
</organism>
<evidence type="ECO:0000313" key="4">
    <source>
        <dbReference type="Proteomes" id="UP000654075"/>
    </source>
</evidence>
<feature type="transmembrane region" description="Helical" evidence="1">
    <location>
        <begin position="205"/>
        <end position="230"/>
    </location>
</feature>
<dbReference type="AlphaFoldDB" id="A0A813GQA8"/>
<keyword evidence="4" id="KW-1185">Reference proteome</keyword>
<comment type="caution">
    <text evidence="3">The sequence shown here is derived from an EMBL/GenBank/DDBJ whole genome shotgun (WGS) entry which is preliminary data.</text>
</comment>
<feature type="transmembrane region" description="Helical" evidence="1">
    <location>
        <begin position="51"/>
        <end position="79"/>
    </location>
</feature>
<reference evidence="3" key="1">
    <citation type="submission" date="2021-02" db="EMBL/GenBank/DDBJ databases">
        <authorList>
            <person name="Dougan E. K."/>
            <person name="Rhodes N."/>
            <person name="Thang M."/>
            <person name="Chan C."/>
        </authorList>
    </citation>
    <scope>NUCLEOTIDE SEQUENCE</scope>
</reference>
<dbReference type="InterPro" id="IPR005330">
    <property type="entry name" value="MHYT_dom"/>
</dbReference>